<evidence type="ECO:0008006" key="7">
    <source>
        <dbReference type="Google" id="ProtNLM"/>
    </source>
</evidence>
<dbReference type="Proteomes" id="UP001152798">
    <property type="component" value="Chromosome 5"/>
</dbReference>
<evidence type="ECO:0000259" key="4">
    <source>
        <dbReference type="PROSITE" id="PS50826"/>
    </source>
</evidence>
<dbReference type="CDD" id="cd17689">
    <property type="entry name" value="RUN_SNX29"/>
    <property type="match status" value="1"/>
</dbReference>
<dbReference type="Gene3D" id="3.30.1520.10">
    <property type="entry name" value="Phox-like domain"/>
    <property type="match status" value="1"/>
</dbReference>
<proteinExistence type="predicted"/>
<evidence type="ECO:0000313" key="6">
    <source>
        <dbReference type="Proteomes" id="UP001152798"/>
    </source>
</evidence>
<name>A0A9P0HFK6_NEZVI</name>
<dbReference type="PANTHER" id="PTHR47194:SF3">
    <property type="entry name" value="SORTING NEXIN 29"/>
    <property type="match status" value="1"/>
</dbReference>
<gene>
    <name evidence="5" type="ORF">NEZAVI_LOCUS10501</name>
</gene>
<feature type="domain" description="PX" evidence="3">
    <location>
        <begin position="508"/>
        <end position="631"/>
    </location>
</feature>
<dbReference type="SUPFAM" id="SSF64268">
    <property type="entry name" value="PX domain"/>
    <property type="match status" value="1"/>
</dbReference>
<dbReference type="Gene3D" id="1.20.58.900">
    <property type="match status" value="1"/>
</dbReference>
<dbReference type="PROSITE" id="PS50826">
    <property type="entry name" value="RUN"/>
    <property type="match status" value="1"/>
</dbReference>
<dbReference type="Pfam" id="PF00787">
    <property type="entry name" value="PX"/>
    <property type="match status" value="1"/>
</dbReference>
<dbReference type="Pfam" id="PF02759">
    <property type="entry name" value="RUN"/>
    <property type="match status" value="1"/>
</dbReference>
<reference evidence="5" key="1">
    <citation type="submission" date="2022-01" db="EMBL/GenBank/DDBJ databases">
        <authorList>
            <person name="King R."/>
        </authorList>
    </citation>
    <scope>NUCLEOTIDE SEQUENCE</scope>
</reference>
<dbReference type="EMBL" id="OV725081">
    <property type="protein sequence ID" value="CAH1401490.1"/>
    <property type="molecule type" value="Genomic_DNA"/>
</dbReference>
<feature type="region of interest" description="Disordered" evidence="2">
    <location>
        <begin position="628"/>
        <end position="653"/>
    </location>
</feature>
<dbReference type="InterPro" id="IPR037916">
    <property type="entry name" value="SNX29_PX"/>
</dbReference>
<evidence type="ECO:0000259" key="3">
    <source>
        <dbReference type="PROSITE" id="PS50195"/>
    </source>
</evidence>
<evidence type="ECO:0000256" key="1">
    <source>
        <dbReference type="SAM" id="Coils"/>
    </source>
</evidence>
<sequence length="653" mass="74718">MEPEVNKNDLKASERQQLQSLLLVAVKSCQTKFGGRSLLATELDFHVKTLCTVLEHVLCHGLKYRSLEKKSSTIRQVTDLVLGNAEQYTLWDCIQHLLTNHERERYELLRQIWTDRGRARAWLRSAINERSLERYMSALINSTNLSTFYEDWSFLLNQESSNILPNMAAGLSSILFALSIDRPELNQAPNDSNLGNTSLVIEPIIQETQPESTKRKSDSKKHKKANLKIISFGDEEISESTVKKEEPIETFLPSPTNLTQQDEGDILGEIECAVEATCGDGDSSQSDSDMKQEEENNSQYPDTENYLNSNSGLMPVNNSNIGELTIVPVAEETHSSEDSISVPSFSEENEQTLSTSNNIDFLNDLSGQNEEDFSKSTDQLLIQIQKYKEFNSTLSNQLVQNAQQHQQKIQQLEIKINELNRENEVLKHQLRKYVNAVQLLKQGGDDFEGDELYQQKLVQVAEMHSELMELNERLQRNIINKETTIKKLYLELEALRGPLGPSEIDVSSQLISLWVPSVFLTGSPKQHHVYQVHIRVGEEEWNVYRRYSQFLTLHKDFKKQYPIISAFKFPPKKTIGNRDTKFVEERRVKLQQYLRRFLNHIIANNPQLTSIPNKSVLTSVVPLFGEPNDSPTERRARISYPRSVTNSPQYSGL</sequence>
<accession>A0A9P0HFK6</accession>
<dbReference type="InterPro" id="IPR004012">
    <property type="entry name" value="Run_dom"/>
</dbReference>
<feature type="compositionally biased region" description="Polar residues" evidence="2">
    <location>
        <begin position="297"/>
        <end position="314"/>
    </location>
</feature>
<dbReference type="SMART" id="SM00312">
    <property type="entry name" value="PX"/>
    <property type="match status" value="1"/>
</dbReference>
<dbReference type="SUPFAM" id="SSF140741">
    <property type="entry name" value="RUN domain-like"/>
    <property type="match status" value="1"/>
</dbReference>
<dbReference type="AlphaFoldDB" id="A0A9P0HFK6"/>
<dbReference type="OrthoDB" id="93876at2759"/>
<evidence type="ECO:0000313" key="5">
    <source>
        <dbReference type="EMBL" id="CAH1401490.1"/>
    </source>
</evidence>
<dbReference type="GO" id="GO:0035091">
    <property type="term" value="F:phosphatidylinositol binding"/>
    <property type="evidence" value="ECO:0007669"/>
    <property type="project" value="InterPro"/>
</dbReference>
<feature type="coiled-coil region" evidence="1">
    <location>
        <begin position="395"/>
        <end position="491"/>
    </location>
</feature>
<dbReference type="PROSITE" id="PS50195">
    <property type="entry name" value="PX"/>
    <property type="match status" value="1"/>
</dbReference>
<feature type="domain" description="RUN" evidence="4">
    <location>
        <begin position="41"/>
        <end position="183"/>
    </location>
</feature>
<feature type="compositionally biased region" description="Polar residues" evidence="2">
    <location>
        <begin position="642"/>
        <end position="653"/>
    </location>
</feature>
<dbReference type="InterPro" id="IPR001683">
    <property type="entry name" value="PX_dom"/>
</dbReference>
<organism evidence="5 6">
    <name type="scientific">Nezara viridula</name>
    <name type="common">Southern green stink bug</name>
    <name type="synonym">Cimex viridulus</name>
    <dbReference type="NCBI Taxonomy" id="85310"/>
    <lineage>
        <taxon>Eukaryota</taxon>
        <taxon>Metazoa</taxon>
        <taxon>Ecdysozoa</taxon>
        <taxon>Arthropoda</taxon>
        <taxon>Hexapoda</taxon>
        <taxon>Insecta</taxon>
        <taxon>Pterygota</taxon>
        <taxon>Neoptera</taxon>
        <taxon>Paraneoptera</taxon>
        <taxon>Hemiptera</taxon>
        <taxon>Heteroptera</taxon>
        <taxon>Panheteroptera</taxon>
        <taxon>Pentatomomorpha</taxon>
        <taxon>Pentatomoidea</taxon>
        <taxon>Pentatomidae</taxon>
        <taxon>Pentatominae</taxon>
        <taxon>Nezara</taxon>
    </lineage>
</organism>
<feature type="compositionally biased region" description="Polar residues" evidence="2">
    <location>
        <begin position="338"/>
        <end position="357"/>
    </location>
</feature>
<dbReference type="PANTHER" id="PTHR47194">
    <property type="entry name" value="SORTING NEXIN-29-RELATED"/>
    <property type="match status" value="1"/>
</dbReference>
<dbReference type="InterPro" id="IPR036871">
    <property type="entry name" value="PX_dom_sf"/>
</dbReference>
<dbReference type="SMART" id="SM00593">
    <property type="entry name" value="RUN"/>
    <property type="match status" value="1"/>
</dbReference>
<dbReference type="InterPro" id="IPR047329">
    <property type="entry name" value="RUN_SNX29"/>
</dbReference>
<evidence type="ECO:0000256" key="2">
    <source>
        <dbReference type="SAM" id="MobiDB-lite"/>
    </source>
</evidence>
<feature type="region of interest" description="Disordered" evidence="2">
    <location>
        <begin position="277"/>
        <end position="314"/>
    </location>
</feature>
<dbReference type="InterPro" id="IPR037213">
    <property type="entry name" value="Run_dom_sf"/>
</dbReference>
<feature type="region of interest" description="Disordered" evidence="2">
    <location>
        <begin position="332"/>
        <end position="357"/>
    </location>
</feature>
<keyword evidence="1" id="KW-0175">Coiled coil</keyword>
<protein>
    <recommendedName>
        <fullName evidence="7">Sorting nexin-29</fullName>
    </recommendedName>
</protein>
<keyword evidence="6" id="KW-1185">Reference proteome</keyword>
<dbReference type="CDD" id="cd07277">
    <property type="entry name" value="PX_RUN"/>
    <property type="match status" value="1"/>
</dbReference>